<evidence type="ECO:0000313" key="2">
    <source>
        <dbReference type="EMBL" id="RYR03330.1"/>
    </source>
</evidence>
<keyword evidence="1" id="KW-0472">Membrane</keyword>
<dbReference type="EMBL" id="SDMP01000016">
    <property type="protein sequence ID" value="RYR03330.1"/>
    <property type="molecule type" value="Genomic_DNA"/>
</dbReference>
<evidence type="ECO:0000256" key="1">
    <source>
        <dbReference type="SAM" id="Phobius"/>
    </source>
</evidence>
<name>A0A444YN03_ARAHY</name>
<dbReference type="AlphaFoldDB" id="A0A444YN03"/>
<reference evidence="2 3" key="1">
    <citation type="submission" date="2019-01" db="EMBL/GenBank/DDBJ databases">
        <title>Sequencing of cultivated peanut Arachis hypogaea provides insights into genome evolution and oil improvement.</title>
        <authorList>
            <person name="Chen X."/>
        </authorList>
    </citation>
    <scope>NUCLEOTIDE SEQUENCE [LARGE SCALE GENOMIC DNA]</scope>
    <source>
        <strain evidence="3">cv. Fuhuasheng</strain>
        <tissue evidence="2">Leaves</tissue>
    </source>
</reference>
<keyword evidence="1" id="KW-1133">Transmembrane helix</keyword>
<feature type="transmembrane region" description="Helical" evidence="1">
    <location>
        <begin position="16"/>
        <end position="40"/>
    </location>
</feature>
<proteinExistence type="predicted"/>
<comment type="caution">
    <text evidence="2">The sequence shown here is derived from an EMBL/GenBank/DDBJ whole genome shotgun (WGS) entry which is preliminary data.</text>
</comment>
<organism evidence="2 3">
    <name type="scientific">Arachis hypogaea</name>
    <name type="common">Peanut</name>
    <dbReference type="NCBI Taxonomy" id="3818"/>
    <lineage>
        <taxon>Eukaryota</taxon>
        <taxon>Viridiplantae</taxon>
        <taxon>Streptophyta</taxon>
        <taxon>Embryophyta</taxon>
        <taxon>Tracheophyta</taxon>
        <taxon>Spermatophyta</taxon>
        <taxon>Magnoliopsida</taxon>
        <taxon>eudicotyledons</taxon>
        <taxon>Gunneridae</taxon>
        <taxon>Pentapetalae</taxon>
        <taxon>rosids</taxon>
        <taxon>fabids</taxon>
        <taxon>Fabales</taxon>
        <taxon>Fabaceae</taxon>
        <taxon>Papilionoideae</taxon>
        <taxon>50 kb inversion clade</taxon>
        <taxon>dalbergioids sensu lato</taxon>
        <taxon>Dalbergieae</taxon>
        <taxon>Pterocarpus clade</taxon>
        <taxon>Arachis</taxon>
    </lineage>
</organism>
<evidence type="ECO:0000313" key="3">
    <source>
        <dbReference type="Proteomes" id="UP000289738"/>
    </source>
</evidence>
<dbReference type="Proteomes" id="UP000289738">
    <property type="component" value="Chromosome B06"/>
</dbReference>
<keyword evidence="1" id="KW-0812">Transmembrane</keyword>
<gene>
    <name evidence="2" type="ORF">Ahy_B06g082213</name>
</gene>
<sequence>MDKISFDLYVLNNKRLFYVSILISLTTGRVTASFTMFGVINKYRIRQYPKIHKQLNIYSKRTFFIQFYHVIL</sequence>
<protein>
    <submittedName>
        <fullName evidence="2">Uncharacterized protein</fullName>
    </submittedName>
</protein>
<keyword evidence="3" id="KW-1185">Reference proteome</keyword>
<accession>A0A444YN03</accession>